<dbReference type="Pfam" id="PF07722">
    <property type="entry name" value="Peptidase_C26"/>
    <property type="match status" value="1"/>
</dbReference>
<comment type="caution">
    <text evidence="1">The sequence shown here is derived from an EMBL/GenBank/DDBJ whole genome shotgun (WGS) entry which is preliminary data.</text>
</comment>
<evidence type="ECO:0000313" key="1">
    <source>
        <dbReference type="EMBL" id="GGH97586.1"/>
    </source>
</evidence>
<dbReference type="PANTHER" id="PTHR43235:SF1">
    <property type="entry name" value="GLUTAMINE AMIDOTRANSFERASE PB2B2.05-RELATED"/>
    <property type="match status" value="1"/>
</dbReference>
<dbReference type="EMBL" id="BMGZ01000002">
    <property type="protein sequence ID" value="GGH97586.1"/>
    <property type="molecule type" value="Genomic_DNA"/>
</dbReference>
<dbReference type="RefSeq" id="WP_155139900.1">
    <property type="nucleotide sequence ID" value="NZ_BMGZ01000002.1"/>
</dbReference>
<dbReference type="InterPro" id="IPR029062">
    <property type="entry name" value="Class_I_gatase-like"/>
</dbReference>
<organism evidence="1 3">
    <name type="scientific">Aquisalinus luteolus</name>
    <dbReference type="NCBI Taxonomy" id="1566827"/>
    <lineage>
        <taxon>Bacteria</taxon>
        <taxon>Pseudomonadati</taxon>
        <taxon>Pseudomonadota</taxon>
        <taxon>Alphaproteobacteria</taxon>
        <taxon>Parvularculales</taxon>
        <taxon>Parvularculaceae</taxon>
        <taxon>Aquisalinus</taxon>
    </lineage>
</organism>
<dbReference type="SUPFAM" id="SSF52317">
    <property type="entry name" value="Class I glutamine amidotransferase-like"/>
    <property type="match status" value="1"/>
</dbReference>
<dbReference type="GO" id="GO:0005829">
    <property type="term" value="C:cytosol"/>
    <property type="evidence" value="ECO:0007669"/>
    <property type="project" value="TreeGrafter"/>
</dbReference>
<dbReference type="InterPro" id="IPR011697">
    <property type="entry name" value="Peptidase_C26"/>
</dbReference>
<dbReference type="Proteomes" id="UP000621856">
    <property type="component" value="Unassembled WGS sequence"/>
</dbReference>
<dbReference type="AlphaFoldDB" id="A0A8J3A3L3"/>
<dbReference type="GO" id="GO:0006598">
    <property type="term" value="P:polyamine catabolic process"/>
    <property type="evidence" value="ECO:0007669"/>
    <property type="project" value="TreeGrafter"/>
</dbReference>
<dbReference type="CDD" id="cd01745">
    <property type="entry name" value="GATase1_2"/>
    <property type="match status" value="1"/>
</dbReference>
<dbReference type="PANTHER" id="PTHR43235">
    <property type="entry name" value="GLUTAMINE AMIDOTRANSFERASE PB2B2.05-RELATED"/>
    <property type="match status" value="1"/>
</dbReference>
<dbReference type="Gene3D" id="3.40.50.880">
    <property type="match status" value="1"/>
</dbReference>
<dbReference type="PROSITE" id="PS51273">
    <property type="entry name" value="GATASE_TYPE_1"/>
    <property type="match status" value="1"/>
</dbReference>
<gene>
    <name evidence="2" type="ORF">FF098_009525</name>
    <name evidence="1" type="ORF">GCM10011355_19170</name>
</gene>
<keyword evidence="1" id="KW-0378">Hydrolase</keyword>
<evidence type="ECO:0000313" key="2">
    <source>
        <dbReference type="EMBL" id="NHK28141.1"/>
    </source>
</evidence>
<name>A0A8J3A3L3_9PROT</name>
<dbReference type="InterPro" id="IPR044668">
    <property type="entry name" value="PuuD-like"/>
</dbReference>
<dbReference type="Proteomes" id="UP000818603">
    <property type="component" value="Unassembled WGS sequence"/>
</dbReference>
<proteinExistence type="predicted"/>
<evidence type="ECO:0000313" key="4">
    <source>
        <dbReference type="Proteomes" id="UP000818603"/>
    </source>
</evidence>
<reference evidence="1" key="3">
    <citation type="submission" date="2020-09" db="EMBL/GenBank/DDBJ databases">
        <authorList>
            <person name="Sun Q."/>
            <person name="Zhou Y."/>
        </authorList>
    </citation>
    <scope>NUCLEOTIDE SEQUENCE</scope>
    <source>
        <strain evidence="1">CGMCC 1.14984</strain>
    </source>
</reference>
<reference evidence="1" key="1">
    <citation type="journal article" date="2014" name="Int. J. Syst. Evol. Microbiol.">
        <title>Complete genome sequence of Corynebacterium casei LMG S-19264T (=DSM 44701T), isolated from a smear-ripened cheese.</title>
        <authorList>
            <consortium name="US DOE Joint Genome Institute (JGI-PGF)"/>
            <person name="Walter F."/>
            <person name="Albersmeier A."/>
            <person name="Kalinowski J."/>
            <person name="Ruckert C."/>
        </authorList>
    </citation>
    <scope>NUCLEOTIDE SEQUENCE</scope>
    <source>
        <strain evidence="1">CGMCC 1.14984</strain>
    </source>
</reference>
<sequence>MGRPCIGITKPEKDDNAEYQAIRLAVTLAGGEAVKMSAGMRWRETPLDGLIVGGGSDIFPEIYDAEAIENATYDHGRDEMEMYWARRAREKNVPVLGICRGAQLLNVAHGGSLHHDLAGTYENAIYPTGFWSHAFFRKKINVEEGSLLADILGTRHTQVNSLHRKAIDRVGDGLRVTAREENGIVQAIEDPSRRFYLGVQFHPEFLIYRSRFMNLFRRLVEAARTDKSAEQN</sequence>
<reference evidence="2 4" key="2">
    <citation type="submission" date="2020-02" db="EMBL/GenBank/DDBJ databases">
        <title>Genome sequence of Parvularcula flava strain NH6-79.</title>
        <authorList>
            <person name="Abdul Karim M.H."/>
            <person name="Lam M.Q."/>
            <person name="Chen S.J."/>
            <person name="Yahya A."/>
            <person name="Shahir S."/>
            <person name="Shamsir M.S."/>
            <person name="Chong C.S."/>
        </authorList>
    </citation>
    <scope>NUCLEOTIDE SEQUENCE [LARGE SCALE GENOMIC DNA]</scope>
    <source>
        <strain evidence="2 4">NH6-79</strain>
    </source>
</reference>
<keyword evidence="4" id="KW-1185">Reference proteome</keyword>
<dbReference type="GO" id="GO:0033969">
    <property type="term" value="F:gamma-glutamyl-gamma-aminobutyrate hydrolase activity"/>
    <property type="evidence" value="ECO:0007669"/>
    <property type="project" value="TreeGrafter"/>
</dbReference>
<evidence type="ECO:0000313" key="3">
    <source>
        <dbReference type="Proteomes" id="UP000621856"/>
    </source>
</evidence>
<protein>
    <submittedName>
        <fullName evidence="1 2">Gamma-glutamyl-gamma-aminobutyrate hydrolase</fullName>
    </submittedName>
</protein>
<accession>A0A8J3A3L3</accession>
<dbReference type="EMBL" id="VCJR02000002">
    <property type="protein sequence ID" value="NHK28141.1"/>
    <property type="molecule type" value="Genomic_DNA"/>
</dbReference>